<evidence type="ECO:0000313" key="2">
    <source>
        <dbReference type="Proteomes" id="UP000278627"/>
    </source>
</evidence>
<dbReference type="AlphaFoldDB" id="A0A0N4TV07"/>
<evidence type="ECO:0000313" key="1">
    <source>
        <dbReference type="EMBL" id="VDN93802.1"/>
    </source>
</evidence>
<dbReference type="Proteomes" id="UP000278627">
    <property type="component" value="Unassembled WGS sequence"/>
</dbReference>
<name>A0A0N4TV07_BRUPA</name>
<keyword evidence="2" id="KW-1185">Reference proteome</keyword>
<protein>
    <submittedName>
        <fullName evidence="3">Helitron helicase</fullName>
    </submittedName>
</protein>
<organism evidence="3">
    <name type="scientific">Brugia pahangi</name>
    <name type="common">Filarial nematode worm</name>
    <dbReference type="NCBI Taxonomy" id="6280"/>
    <lineage>
        <taxon>Eukaryota</taxon>
        <taxon>Metazoa</taxon>
        <taxon>Ecdysozoa</taxon>
        <taxon>Nematoda</taxon>
        <taxon>Chromadorea</taxon>
        <taxon>Rhabditida</taxon>
        <taxon>Spirurina</taxon>
        <taxon>Spiruromorpha</taxon>
        <taxon>Filarioidea</taxon>
        <taxon>Onchocercidae</taxon>
        <taxon>Brugia</taxon>
    </lineage>
</organism>
<proteinExistence type="predicted"/>
<evidence type="ECO:0000313" key="3">
    <source>
        <dbReference type="WBParaSite" id="BPAG_0001265401-mRNA-1"/>
    </source>
</evidence>
<gene>
    <name evidence="1" type="ORF">BPAG_LOCUS12616</name>
</gene>
<accession>A0A0N4TV07</accession>
<sequence>MILLQDEGVLKAYMNIMVNPVYTPHLDHDEPPPNCQVTCELITKLGALCRVFNELQKRIRRAGYVRS</sequence>
<dbReference type="WBParaSite" id="BPAG_0001265401-mRNA-1">
    <property type="protein sequence ID" value="BPAG_0001265401-mRNA-1"/>
    <property type="gene ID" value="BPAG_0001265401"/>
</dbReference>
<reference evidence="1 2" key="2">
    <citation type="submission" date="2018-11" db="EMBL/GenBank/DDBJ databases">
        <authorList>
            <consortium name="Pathogen Informatics"/>
        </authorList>
    </citation>
    <scope>NUCLEOTIDE SEQUENCE [LARGE SCALE GENOMIC DNA]</scope>
</reference>
<dbReference type="EMBL" id="UZAD01013308">
    <property type="protein sequence ID" value="VDN93802.1"/>
    <property type="molecule type" value="Genomic_DNA"/>
</dbReference>
<reference evidence="3" key="1">
    <citation type="submission" date="2017-02" db="UniProtKB">
        <authorList>
            <consortium name="WormBaseParasite"/>
        </authorList>
    </citation>
    <scope>IDENTIFICATION</scope>
</reference>